<feature type="domain" description="Mur ligase C-terminal" evidence="10">
    <location>
        <begin position="343"/>
        <end position="477"/>
    </location>
</feature>
<dbReference type="GO" id="GO:0008360">
    <property type="term" value="P:regulation of cell shape"/>
    <property type="evidence" value="ECO:0007669"/>
    <property type="project" value="UniProtKB-KW"/>
</dbReference>
<evidence type="ECO:0000259" key="10">
    <source>
        <dbReference type="Pfam" id="PF02875"/>
    </source>
</evidence>
<keyword evidence="13" id="KW-1185">Reference proteome</keyword>
<evidence type="ECO:0000256" key="4">
    <source>
        <dbReference type="ARBA" id="ARBA00022960"/>
    </source>
</evidence>
<evidence type="ECO:0000256" key="5">
    <source>
        <dbReference type="ARBA" id="ARBA00022984"/>
    </source>
</evidence>
<dbReference type="InterPro" id="IPR005761">
    <property type="entry name" value="UDP-N-AcMur-Glu-dNH2Pim_ligase"/>
</dbReference>
<evidence type="ECO:0000313" key="12">
    <source>
        <dbReference type="EMBL" id="GEK90645.1"/>
    </source>
</evidence>
<dbReference type="Pfam" id="PF01225">
    <property type="entry name" value="Mur_ligase"/>
    <property type="match status" value="1"/>
</dbReference>
<dbReference type="GO" id="GO:0071555">
    <property type="term" value="P:cell wall organization"/>
    <property type="evidence" value="ECO:0007669"/>
    <property type="project" value="UniProtKB-KW"/>
</dbReference>
<protein>
    <submittedName>
        <fullName evidence="12">UDP-N-acetylmuramoyl-L-alanyl-D-glutamate--2,6-diaminopimelate ligase</fullName>
    </submittedName>
</protein>
<dbReference type="EMBL" id="BJUY01000002">
    <property type="protein sequence ID" value="GEK90645.1"/>
    <property type="molecule type" value="Genomic_DNA"/>
</dbReference>
<feature type="domain" description="Mur ligase N-terminal catalytic" evidence="9">
    <location>
        <begin position="24"/>
        <end position="96"/>
    </location>
</feature>
<dbReference type="OrthoDB" id="9800958at2"/>
<dbReference type="AlphaFoldDB" id="A0A511AR16"/>
<evidence type="ECO:0000256" key="3">
    <source>
        <dbReference type="ARBA" id="ARBA00022618"/>
    </source>
</evidence>
<comment type="pathway">
    <text evidence="1 8">Cell wall biogenesis; peptidoglycan biosynthesis.</text>
</comment>
<organism evidence="12 13">
    <name type="scientific">Alkalibacterium kapii</name>
    <dbReference type="NCBI Taxonomy" id="426704"/>
    <lineage>
        <taxon>Bacteria</taxon>
        <taxon>Bacillati</taxon>
        <taxon>Bacillota</taxon>
        <taxon>Bacilli</taxon>
        <taxon>Lactobacillales</taxon>
        <taxon>Carnobacteriaceae</taxon>
        <taxon>Alkalibacterium</taxon>
    </lineage>
</organism>
<dbReference type="InterPro" id="IPR036615">
    <property type="entry name" value="Mur_ligase_C_dom_sf"/>
</dbReference>
<dbReference type="InterPro" id="IPR036565">
    <property type="entry name" value="Mur-like_cat_sf"/>
</dbReference>
<sequence length="523" mass="58566">MELTKLLQSINIIAKKNIQDNITINKLAYHSSEVEPNTLFVCILGFKTDGHHYAEVAVKNGAPALVVERFIEDIDVPQFLVADGREALARLSDRFYDHPSRDMRLFGVTGTNGKTTITYMTDAVFEAHGLDTGMIGTIMVKSKDKKIPSVLTTPESLDLQKYFNNMRSEGVSHVSMEVSSSALALKRTENVAFDVAAFTNIHRDHIELHGSFEAYYNAKASFIRQAPKSSIALLNIDEGLLENLTNETEAQVVSFGIENDAGHFHVTDIDMSNGLPSFTVTQKYPIKSLTHKQIQLKPFRIHLSVPGFYSIYNALTAIITGLVNDIPLSVVTNGIENFKGVERRFQILYEKDFMVIDDLFLNEDNIDAGMNALKEMDFNTIHFVHAVRGNRGVDVNRENAVRMAERFPELNITNITLTASRSHVGELDYVSDDETATIMDVMEDQNIAVDFHDELHDALESVIKRIRPNDILLITGAHGMDHGARITFELLKENKIGIDQKAIEKMLKSKTIGMEEMDTLDVS</sequence>
<dbReference type="NCBIfam" id="TIGR01085">
    <property type="entry name" value="murE"/>
    <property type="match status" value="1"/>
</dbReference>
<dbReference type="PANTHER" id="PTHR23135">
    <property type="entry name" value="MUR LIGASE FAMILY MEMBER"/>
    <property type="match status" value="1"/>
</dbReference>
<dbReference type="InterPro" id="IPR013221">
    <property type="entry name" value="Mur_ligase_cen"/>
</dbReference>
<dbReference type="GO" id="GO:0009252">
    <property type="term" value="P:peptidoglycan biosynthetic process"/>
    <property type="evidence" value="ECO:0007669"/>
    <property type="project" value="UniProtKB-KW"/>
</dbReference>
<evidence type="ECO:0000313" key="13">
    <source>
        <dbReference type="Proteomes" id="UP000321662"/>
    </source>
</evidence>
<evidence type="ECO:0000259" key="9">
    <source>
        <dbReference type="Pfam" id="PF01225"/>
    </source>
</evidence>
<dbReference type="GO" id="GO:0005524">
    <property type="term" value="F:ATP binding"/>
    <property type="evidence" value="ECO:0007669"/>
    <property type="project" value="InterPro"/>
</dbReference>
<reference evidence="12 13" key="1">
    <citation type="submission" date="2019-07" db="EMBL/GenBank/DDBJ databases">
        <title>Whole genome shotgun sequence of Alkalibacterium kapii NBRC 103247.</title>
        <authorList>
            <person name="Hosoyama A."/>
            <person name="Uohara A."/>
            <person name="Ohji S."/>
            <person name="Ichikawa N."/>
        </authorList>
    </citation>
    <scope>NUCLEOTIDE SEQUENCE [LARGE SCALE GENOMIC DNA]</scope>
    <source>
        <strain evidence="12 13">NBRC 103247</strain>
    </source>
</reference>
<dbReference type="Gene3D" id="3.40.1190.10">
    <property type="entry name" value="Mur-like, catalytic domain"/>
    <property type="match status" value="1"/>
</dbReference>
<proteinExistence type="inferred from homology"/>
<keyword evidence="5 8" id="KW-0573">Peptidoglycan synthesis</keyword>
<keyword evidence="7 8" id="KW-0961">Cell wall biogenesis/degradation</keyword>
<comment type="similarity">
    <text evidence="2">Belongs to the MurCDEF family. MurE subfamily.</text>
</comment>
<dbReference type="Pfam" id="PF02875">
    <property type="entry name" value="Mur_ligase_C"/>
    <property type="match status" value="1"/>
</dbReference>
<dbReference type="InterPro" id="IPR004101">
    <property type="entry name" value="Mur_ligase_C"/>
</dbReference>
<feature type="domain" description="Mur ligase central" evidence="11">
    <location>
        <begin position="108"/>
        <end position="320"/>
    </location>
</feature>
<dbReference type="GO" id="GO:0016881">
    <property type="term" value="F:acid-amino acid ligase activity"/>
    <property type="evidence" value="ECO:0007669"/>
    <property type="project" value="InterPro"/>
</dbReference>
<evidence type="ECO:0000256" key="2">
    <source>
        <dbReference type="ARBA" id="ARBA00005898"/>
    </source>
</evidence>
<dbReference type="InterPro" id="IPR035911">
    <property type="entry name" value="MurE/MurF_N"/>
</dbReference>
<dbReference type="GO" id="GO:0005737">
    <property type="term" value="C:cytoplasm"/>
    <property type="evidence" value="ECO:0007669"/>
    <property type="project" value="UniProtKB-SubCell"/>
</dbReference>
<dbReference type="SUPFAM" id="SSF53623">
    <property type="entry name" value="MurD-like peptide ligases, catalytic domain"/>
    <property type="match status" value="1"/>
</dbReference>
<dbReference type="SUPFAM" id="SSF63418">
    <property type="entry name" value="MurE/MurF N-terminal domain"/>
    <property type="match status" value="1"/>
</dbReference>
<dbReference type="InterPro" id="IPR000713">
    <property type="entry name" value="Mur_ligase_N"/>
</dbReference>
<dbReference type="Gene3D" id="3.90.190.20">
    <property type="entry name" value="Mur ligase, C-terminal domain"/>
    <property type="match status" value="1"/>
</dbReference>
<gene>
    <name evidence="12" type="primary">murE</name>
    <name evidence="12" type="ORF">AKA01nite_02670</name>
</gene>
<evidence type="ECO:0000256" key="6">
    <source>
        <dbReference type="ARBA" id="ARBA00023306"/>
    </source>
</evidence>
<keyword evidence="12" id="KW-0436">Ligase</keyword>
<dbReference type="RefSeq" id="WP_146923028.1">
    <property type="nucleotide sequence ID" value="NZ_BJUY01000002.1"/>
</dbReference>
<keyword evidence="6 8" id="KW-0131">Cell cycle</keyword>
<comment type="caution">
    <text evidence="12">The sequence shown here is derived from an EMBL/GenBank/DDBJ whole genome shotgun (WGS) entry which is preliminary data.</text>
</comment>
<evidence type="ECO:0000256" key="8">
    <source>
        <dbReference type="RuleBase" id="RU004135"/>
    </source>
</evidence>
<evidence type="ECO:0000256" key="7">
    <source>
        <dbReference type="ARBA" id="ARBA00023316"/>
    </source>
</evidence>
<dbReference type="GO" id="GO:0051301">
    <property type="term" value="P:cell division"/>
    <property type="evidence" value="ECO:0007669"/>
    <property type="project" value="UniProtKB-KW"/>
</dbReference>
<comment type="subcellular location">
    <subcellularLocation>
        <location evidence="8">Cytoplasm</location>
    </subcellularLocation>
</comment>
<name>A0A511AR16_9LACT</name>
<accession>A0A511AR16</accession>
<evidence type="ECO:0000259" key="11">
    <source>
        <dbReference type="Pfam" id="PF08245"/>
    </source>
</evidence>
<dbReference type="Pfam" id="PF08245">
    <property type="entry name" value="Mur_ligase_M"/>
    <property type="match status" value="1"/>
</dbReference>
<dbReference type="PANTHER" id="PTHR23135:SF4">
    <property type="entry name" value="UDP-N-ACETYLMURAMOYL-L-ALANYL-D-GLUTAMATE--2,6-DIAMINOPIMELATE LIGASE MURE HOMOLOG, CHLOROPLASTIC"/>
    <property type="match status" value="1"/>
</dbReference>
<dbReference type="Proteomes" id="UP000321662">
    <property type="component" value="Unassembled WGS sequence"/>
</dbReference>
<evidence type="ECO:0000256" key="1">
    <source>
        <dbReference type="ARBA" id="ARBA00004752"/>
    </source>
</evidence>
<keyword evidence="4 8" id="KW-0133">Cell shape</keyword>
<dbReference type="Gene3D" id="3.40.1390.10">
    <property type="entry name" value="MurE/MurF, N-terminal domain"/>
    <property type="match status" value="1"/>
</dbReference>
<dbReference type="SUPFAM" id="SSF53244">
    <property type="entry name" value="MurD-like peptide ligases, peptide-binding domain"/>
    <property type="match status" value="1"/>
</dbReference>
<keyword evidence="3 8" id="KW-0132">Cell division</keyword>